<sequence length="159" mass="17445">MASSTVFTHILGDVPSSPLYGKMEAIETTKADDSTDGISSDVCHLLRSKGDRNQDGRRLYRSSRRLLRVLSCSPSEDRSSVMVLTASPSSQRTVTLAGLTASLPYWRISVLMVIKSSYVVVSFRKAIATTSVFSLGPNGVDFVFSLLLRQNTDRNHNVD</sequence>
<dbReference type="Proteomes" id="UP000032141">
    <property type="component" value="Chromosome C4"/>
</dbReference>
<organism evidence="1 2">
    <name type="scientific">Brassica oleracea var. oleracea</name>
    <dbReference type="NCBI Taxonomy" id="109376"/>
    <lineage>
        <taxon>Eukaryota</taxon>
        <taxon>Viridiplantae</taxon>
        <taxon>Streptophyta</taxon>
        <taxon>Embryophyta</taxon>
        <taxon>Tracheophyta</taxon>
        <taxon>Spermatophyta</taxon>
        <taxon>Magnoliopsida</taxon>
        <taxon>eudicotyledons</taxon>
        <taxon>Gunneridae</taxon>
        <taxon>Pentapetalae</taxon>
        <taxon>rosids</taxon>
        <taxon>malvids</taxon>
        <taxon>Brassicales</taxon>
        <taxon>Brassicaceae</taxon>
        <taxon>Brassiceae</taxon>
        <taxon>Brassica</taxon>
    </lineage>
</organism>
<protein>
    <submittedName>
        <fullName evidence="1">Uncharacterized protein</fullName>
    </submittedName>
</protein>
<dbReference type="AlphaFoldDB" id="A0A0D3BWG0"/>
<reference evidence="1" key="2">
    <citation type="submission" date="2015-03" db="UniProtKB">
        <authorList>
            <consortium name="EnsemblPlants"/>
        </authorList>
    </citation>
    <scope>IDENTIFICATION</scope>
</reference>
<evidence type="ECO:0000313" key="2">
    <source>
        <dbReference type="Proteomes" id="UP000032141"/>
    </source>
</evidence>
<keyword evidence="2" id="KW-1185">Reference proteome</keyword>
<dbReference type="Gramene" id="Bo4g101330.1">
    <property type="protein sequence ID" value="Bo4g101330.1"/>
    <property type="gene ID" value="Bo4g101330"/>
</dbReference>
<accession>A0A0D3BWG0</accession>
<evidence type="ECO:0000313" key="1">
    <source>
        <dbReference type="EnsemblPlants" id="Bo4g101330.1"/>
    </source>
</evidence>
<reference evidence="1 2" key="1">
    <citation type="journal article" date="2014" name="Genome Biol.">
        <title>Transcriptome and methylome profiling reveals relics of genome dominance in the mesopolyploid Brassica oleracea.</title>
        <authorList>
            <person name="Parkin I.A."/>
            <person name="Koh C."/>
            <person name="Tang H."/>
            <person name="Robinson S.J."/>
            <person name="Kagale S."/>
            <person name="Clarke W.E."/>
            <person name="Town C.D."/>
            <person name="Nixon J."/>
            <person name="Krishnakumar V."/>
            <person name="Bidwell S.L."/>
            <person name="Denoeud F."/>
            <person name="Belcram H."/>
            <person name="Links M.G."/>
            <person name="Just J."/>
            <person name="Clarke C."/>
            <person name="Bender T."/>
            <person name="Huebert T."/>
            <person name="Mason A.S."/>
            <person name="Pires J.C."/>
            <person name="Barker G."/>
            <person name="Moore J."/>
            <person name="Walley P.G."/>
            <person name="Manoli S."/>
            <person name="Batley J."/>
            <person name="Edwards D."/>
            <person name="Nelson M.N."/>
            <person name="Wang X."/>
            <person name="Paterson A.H."/>
            <person name="King G."/>
            <person name="Bancroft I."/>
            <person name="Chalhoub B."/>
            <person name="Sharpe A.G."/>
        </authorList>
    </citation>
    <scope>NUCLEOTIDE SEQUENCE</scope>
    <source>
        <strain evidence="1 2">cv. TO1000</strain>
    </source>
</reference>
<dbReference type="EnsemblPlants" id="Bo4g101330.1">
    <property type="protein sequence ID" value="Bo4g101330.1"/>
    <property type="gene ID" value="Bo4g101330"/>
</dbReference>
<dbReference type="HOGENOM" id="CLU_1663199_0_0_1"/>
<proteinExistence type="predicted"/>
<name>A0A0D3BWG0_BRAOL</name>